<keyword evidence="2" id="KW-0808">Transferase</keyword>
<comment type="caution">
    <text evidence="2">The sequence shown here is derived from an EMBL/GenBank/DDBJ whole genome shotgun (WGS) entry which is preliminary data.</text>
</comment>
<dbReference type="InterPro" id="IPR037035">
    <property type="entry name" value="GK-like_C_sf"/>
</dbReference>
<feature type="domain" description="MOFRL" evidence="1">
    <location>
        <begin position="3"/>
        <end position="36"/>
    </location>
</feature>
<organism evidence="2 3">
    <name type="scientific">Brucella tritici</name>
    <dbReference type="NCBI Taxonomy" id="94626"/>
    <lineage>
        <taxon>Bacteria</taxon>
        <taxon>Pseudomonadati</taxon>
        <taxon>Pseudomonadota</taxon>
        <taxon>Alphaproteobacteria</taxon>
        <taxon>Hyphomicrobiales</taxon>
        <taxon>Brucellaceae</taxon>
        <taxon>Brucella/Ochrobactrum group</taxon>
        <taxon>Brucella</taxon>
    </lineage>
</organism>
<dbReference type="SUPFAM" id="SSF82544">
    <property type="entry name" value="GckA/TtuD-like"/>
    <property type="match status" value="1"/>
</dbReference>
<dbReference type="EMBL" id="WBWA01000035">
    <property type="protein sequence ID" value="KAB2662176.1"/>
    <property type="molecule type" value="Genomic_DNA"/>
</dbReference>
<reference evidence="2 3" key="1">
    <citation type="submission" date="2019-09" db="EMBL/GenBank/DDBJ databases">
        <title>Taxonomic organization of the family Brucellaceae based on a phylogenomic approach.</title>
        <authorList>
            <person name="Leclercq S."/>
            <person name="Cloeckaert A."/>
            <person name="Zygmunt M.S."/>
        </authorList>
    </citation>
    <scope>NUCLEOTIDE SEQUENCE [LARGE SCALE GENOMIC DNA]</scope>
    <source>
        <strain evidence="2 3">LMG 18957</strain>
    </source>
</reference>
<dbReference type="Gene3D" id="3.40.1480.10">
    <property type="entry name" value="MOFRL domain"/>
    <property type="match status" value="1"/>
</dbReference>
<evidence type="ECO:0000259" key="1">
    <source>
        <dbReference type="Pfam" id="PF05161"/>
    </source>
</evidence>
<proteinExistence type="predicted"/>
<dbReference type="GO" id="GO:0016301">
    <property type="term" value="F:kinase activity"/>
    <property type="evidence" value="ECO:0007669"/>
    <property type="project" value="UniProtKB-KW"/>
</dbReference>
<evidence type="ECO:0000313" key="3">
    <source>
        <dbReference type="Proteomes" id="UP000430843"/>
    </source>
</evidence>
<feature type="non-terminal residue" evidence="2">
    <location>
        <position position="1"/>
    </location>
</feature>
<protein>
    <submittedName>
        <fullName evidence="2">Glycerate kinase</fullName>
    </submittedName>
</protein>
<dbReference type="AlphaFoldDB" id="A0A833CGU3"/>
<sequence>AGEDGAARLNANDAWTAFDAINDLFVPGPTGTNVNDLRAILIKR</sequence>
<dbReference type="RefSeq" id="WP_328593084.1">
    <property type="nucleotide sequence ID" value="NZ_WBWA01000035.1"/>
</dbReference>
<accession>A0A833CGU3</accession>
<name>A0A833CGU3_9HYPH</name>
<dbReference type="Pfam" id="PF05161">
    <property type="entry name" value="MOFRL"/>
    <property type="match status" value="1"/>
</dbReference>
<gene>
    <name evidence="2" type="ORF">F9K91_23310</name>
</gene>
<keyword evidence="3" id="KW-1185">Reference proteome</keyword>
<evidence type="ECO:0000313" key="2">
    <source>
        <dbReference type="EMBL" id="KAB2662176.1"/>
    </source>
</evidence>
<dbReference type="Proteomes" id="UP000430843">
    <property type="component" value="Unassembled WGS sequence"/>
</dbReference>
<keyword evidence="2" id="KW-0418">Kinase</keyword>
<dbReference type="InterPro" id="IPR007835">
    <property type="entry name" value="MOFRL"/>
</dbReference>